<dbReference type="InterPro" id="IPR009104">
    <property type="entry name" value="Anemon_actinoporin-like"/>
</dbReference>
<reference evidence="6" key="4">
    <citation type="submission" date="2025-08" db="UniProtKB">
        <authorList>
            <consortium name="Ensembl"/>
        </authorList>
    </citation>
    <scope>IDENTIFICATION</scope>
</reference>
<dbReference type="GO" id="GO:0046931">
    <property type="term" value="P:pore complex assembly"/>
    <property type="evidence" value="ECO:0007669"/>
    <property type="project" value="InterPro"/>
</dbReference>
<evidence type="ECO:0000313" key="6">
    <source>
        <dbReference type="Ensembl" id="ENSCMIP00000002733.1"/>
    </source>
</evidence>
<dbReference type="GO" id="GO:0015267">
    <property type="term" value="F:channel activity"/>
    <property type="evidence" value="ECO:0007669"/>
    <property type="project" value="InterPro"/>
</dbReference>
<dbReference type="GO" id="GO:0044218">
    <property type="term" value="C:other organism cell membrane"/>
    <property type="evidence" value="ECO:0007669"/>
    <property type="project" value="UniProtKB-KW"/>
</dbReference>
<accession>A0A4W3GH02</accession>
<dbReference type="Gene3D" id="2.60.270.20">
    <property type="entry name" value="Cytolysin/lectin"/>
    <property type="match status" value="1"/>
</dbReference>
<keyword evidence="4" id="KW-0472">Membrane</keyword>
<evidence type="ECO:0000256" key="2">
    <source>
        <dbReference type="ARBA" id="ARBA00004532"/>
    </source>
</evidence>
<evidence type="ECO:0000256" key="1">
    <source>
        <dbReference type="ARBA" id="ARBA00004175"/>
    </source>
</evidence>
<evidence type="ECO:0008006" key="8">
    <source>
        <dbReference type="Google" id="ProtNLM"/>
    </source>
</evidence>
<dbReference type="SUPFAM" id="SSF63724">
    <property type="entry name" value="Cytolysin/lectin"/>
    <property type="match status" value="1"/>
</dbReference>
<dbReference type="InParanoid" id="A0A4W3GH02"/>
<reference evidence="7" key="3">
    <citation type="journal article" date="2014" name="Nature">
        <title>Elephant shark genome provides unique insights into gnathostome evolution.</title>
        <authorList>
            <consortium name="International Elephant Shark Genome Sequencing Consortium"/>
            <person name="Venkatesh B."/>
            <person name="Lee A.P."/>
            <person name="Ravi V."/>
            <person name="Maurya A.K."/>
            <person name="Lian M.M."/>
            <person name="Swann J.B."/>
            <person name="Ohta Y."/>
            <person name="Flajnik M.F."/>
            <person name="Sutoh Y."/>
            <person name="Kasahara M."/>
            <person name="Hoon S."/>
            <person name="Gangu V."/>
            <person name="Roy S.W."/>
            <person name="Irimia M."/>
            <person name="Korzh V."/>
            <person name="Kondrychyn I."/>
            <person name="Lim Z.W."/>
            <person name="Tay B.H."/>
            <person name="Tohari S."/>
            <person name="Kong K.W."/>
            <person name="Ho S."/>
            <person name="Lorente-Galdos B."/>
            <person name="Quilez J."/>
            <person name="Marques-Bonet T."/>
            <person name="Raney B.J."/>
            <person name="Ingham P.W."/>
            <person name="Tay A."/>
            <person name="Hillier L.W."/>
            <person name="Minx P."/>
            <person name="Boehm T."/>
            <person name="Wilson R.K."/>
            <person name="Brenner S."/>
            <person name="Warren W.C."/>
        </authorList>
    </citation>
    <scope>NUCLEOTIDE SEQUENCE [LARGE SCALE GENOMIC DNA]</scope>
</reference>
<keyword evidence="4" id="KW-1053">Target membrane</keyword>
<dbReference type="PANTHER" id="PTHR40388:SF1">
    <property type="entry name" value="BRYOPORIN"/>
    <property type="match status" value="1"/>
</dbReference>
<dbReference type="GO" id="GO:0042151">
    <property type="term" value="C:nematocyst"/>
    <property type="evidence" value="ECO:0007669"/>
    <property type="project" value="UniProtKB-SubCell"/>
</dbReference>
<dbReference type="GO" id="GO:0051715">
    <property type="term" value="P:cytolysis in another organism"/>
    <property type="evidence" value="ECO:0007669"/>
    <property type="project" value="InterPro"/>
</dbReference>
<protein>
    <recommendedName>
        <fullName evidence="8">Cytolysin Src-1-like protein</fullName>
    </recommendedName>
</protein>
<dbReference type="AlphaFoldDB" id="A0A4W3GH02"/>
<proteinExistence type="predicted"/>
<sequence length="180" mass="19934">MSGKSIEEIVKDINSTRCVGIEITNNSKHFKLSLPATYAYCGRVNIPPDPTIEKGQKGISVFIKTPLSAYGCVGVLSYMFDDQQISLLFSNPLDQLKYNVEYALYTPDQKTPTDEVLYNNMYYHLSETKSFTKASLGRGNVALQIVTDQMEVTATMANEKNKAIIKLQVGDASSTPFSPN</sequence>
<keyword evidence="7" id="KW-1185">Reference proteome</keyword>
<comment type="subcellular location">
    <subcellularLocation>
        <location evidence="2">Nematocyst</location>
    </subcellularLocation>
    <subcellularLocation>
        <location evidence="1">Target cell membrane</location>
    </subcellularLocation>
</comment>
<dbReference type="Proteomes" id="UP000314986">
    <property type="component" value="Unassembled WGS sequence"/>
</dbReference>
<name>A0A4W3GH02_CALMI</name>
<dbReference type="Ensembl" id="ENSCMIT00000002826.1">
    <property type="protein sequence ID" value="ENSCMIP00000002733.1"/>
    <property type="gene ID" value="ENSCMIG00000001631.1"/>
</dbReference>
<organism evidence="6 7">
    <name type="scientific">Callorhinchus milii</name>
    <name type="common">Ghost shark</name>
    <dbReference type="NCBI Taxonomy" id="7868"/>
    <lineage>
        <taxon>Eukaryota</taxon>
        <taxon>Metazoa</taxon>
        <taxon>Chordata</taxon>
        <taxon>Craniata</taxon>
        <taxon>Vertebrata</taxon>
        <taxon>Chondrichthyes</taxon>
        <taxon>Holocephali</taxon>
        <taxon>Chimaeriformes</taxon>
        <taxon>Callorhinchidae</taxon>
        <taxon>Callorhinchus</taxon>
    </lineage>
</organism>
<reference evidence="6" key="5">
    <citation type="submission" date="2025-09" db="UniProtKB">
        <authorList>
            <consortium name="Ensembl"/>
        </authorList>
    </citation>
    <scope>IDENTIFICATION</scope>
</reference>
<dbReference type="Pfam" id="PF06369">
    <property type="entry name" value="Anemone_cytotox"/>
    <property type="match status" value="1"/>
</dbReference>
<dbReference type="InterPro" id="IPR050677">
    <property type="entry name" value="Actinoporin_PFT"/>
</dbReference>
<dbReference type="PANTHER" id="PTHR40388">
    <property type="entry name" value="BRYOPORIN"/>
    <property type="match status" value="1"/>
</dbReference>
<dbReference type="GeneTree" id="ENSGT00940000164286"/>
<evidence type="ECO:0000256" key="3">
    <source>
        <dbReference type="ARBA" id="ARBA00022537"/>
    </source>
</evidence>
<evidence type="ECO:0000256" key="4">
    <source>
        <dbReference type="ARBA" id="ARBA00023298"/>
    </source>
</evidence>
<dbReference type="GO" id="GO:0006812">
    <property type="term" value="P:monoatomic cation transport"/>
    <property type="evidence" value="ECO:0007669"/>
    <property type="project" value="InterPro"/>
</dbReference>
<evidence type="ECO:0000256" key="5">
    <source>
        <dbReference type="ARBA" id="ARBA00023331"/>
    </source>
</evidence>
<dbReference type="OMA" id="NEDLYME"/>
<keyword evidence="3" id="KW-1052">Target cell membrane</keyword>
<dbReference type="InterPro" id="IPR015926">
    <property type="entry name" value="Cytolysin/lectin"/>
</dbReference>
<keyword evidence="5" id="KW-0166">Nematocyst</keyword>
<reference evidence="7" key="1">
    <citation type="journal article" date="2006" name="Science">
        <title>Ancient noncoding elements conserved in the human genome.</title>
        <authorList>
            <person name="Venkatesh B."/>
            <person name="Kirkness E.F."/>
            <person name="Loh Y.H."/>
            <person name="Halpern A.L."/>
            <person name="Lee A.P."/>
            <person name="Johnson J."/>
            <person name="Dandona N."/>
            <person name="Viswanathan L.D."/>
            <person name="Tay A."/>
            <person name="Venter J.C."/>
            <person name="Strausberg R.L."/>
            <person name="Brenner S."/>
        </authorList>
    </citation>
    <scope>NUCLEOTIDE SEQUENCE [LARGE SCALE GENOMIC DNA]</scope>
</reference>
<dbReference type="GO" id="GO:0046930">
    <property type="term" value="C:pore complex"/>
    <property type="evidence" value="ECO:0007669"/>
    <property type="project" value="InterPro"/>
</dbReference>
<evidence type="ECO:0000313" key="7">
    <source>
        <dbReference type="Proteomes" id="UP000314986"/>
    </source>
</evidence>
<reference evidence="7" key="2">
    <citation type="journal article" date="2007" name="PLoS Biol.">
        <title>Survey sequencing and comparative analysis of the elephant shark (Callorhinchus milii) genome.</title>
        <authorList>
            <person name="Venkatesh B."/>
            <person name="Kirkness E.F."/>
            <person name="Loh Y.H."/>
            <person name="Halpern A.L."/>
            <person name="Lee A.P."/>
            <person name="Johnson J."/>
            <person name="Dandona N."/>
            <person name="Viswanathan L.D."/>
            <person name="Tay A."/>
            <person name="Venter J.C."/>
            <person name="Strausberg R.L."/>
            <person name="Brenner S."/>
        </authorList>
    </citation>
    <scope>NUCLEOTIDE SEQUENCE [LARGE SCALE GENOMIC DNA]</scope>
</reference>